<evidence type="ECO:0000313" key="7">
    <source>
        <dbReference type="Proteomes" id="UP000503017"/>
    </source>
</evidence>
<evidence type="ECO:0000256" key="2">
    <source>
        <dbReference type="ARBA" id="ARBA00023125"/>
    </source>
</evidence>
<dbReference type="Gene3D" id="1.10.10.60">
    <property type="entry name" value="Homeodomain-like"/>
    <property type="match status" value="1"/>
</dbReference>
<keyword evidence="1" id="KW-0805">Transcription regulation</keyword>
<gene>
    <name evidence="6" type="ORF">EB235_14345</name>
</gene>
<dbReference type="Gene3D" id="1.10.357.10">
    <property type="entry name" value="Tetracycline Repressor, domain 2"/>
    <property type="match status" value="1"/>
</dbReference>
<evidence type="ECO:0000256" key="4">
    <source>
        <dbReference type="PROSITE-ProRule" id="PRU00335"/>
    </source>
</evidence>
<dbReference type="PRINTS" id="PR00455">
    <property type="entry name" value="HTHTETR"/>
</dbReference>
<name>A0A6M7X4A8_RHILI</name>
<evidence type="ECO:0000313" key="6">
    <source>
        <dbReference type="EMBL" id="QKD06311.1"/>
    </source>
</evidence>
<keyword evidence="2 4" id="KW-0238">DNA-binding</keyword>
<keyword evidence="3" id="KW-0804">Transcription</keyword>
<evidence type="ECO:0000256" key="3">
    <source>
        <dbReference type="ARBA" id="ARBA00023163"/>
    </source>
</evidence>
<protein>
    <submittedName>
        <fullName evidence="6">TetR/AcrR family transcriptional regulator</fullName>
    </submittedName>
</protein>
<accession>A0A6M7X4A8</accession>
<dbReference type="InterPro" id="IPR009057">
    <property type="entry name" value="Homeodomain-like_sf"/>
</dbReference>
<reference evidence="6 7" key="1">
    <citation type="submission" date="2018-10" db="EMBL/GenBank/DDBJ databases">
        <authorList>
            <person name="Perry B.J."/>
            <person name="Sullivan J.T."/>
            <person name="Murphy R.J.T."/>
            <person name="Ramsay J.P."/>
            <person name="Ronson C.W."/>
        </authorList>
    </citation>
    <scope>NUCLEOTIDE SEQUENCE [LARGE SCALE GENOMIC DNA]</scope>
    <source>
        <strain evidence="6 7">R88b</strain>
    </source>
</reference>
<dbReference type="Proteomes" id="UP000503017">
    <property type="component" value="Chromosome"/>
</dbReference>
<dbReference type="InterPro" id="IPR001647">
    <property type="entry name" value="HTH_TetR"/>
</dbReference>
<sequence>MRYEKGRKDASRGRIMEVAADRFRSDGIAASGLAKIMSDAGLTNGAFYPHFESKAELVRESLVAALENQAQQLQEVLAAGGPEMGIATYLSAEHRDNPGTGCANAALLPELARQPPETREVYTERLLVLVRQLSAALPSSRDPEGVAMGVFATLIGALQLARAVNGTELSDRILEAGKDAARTLIQQRGA</sequence>
<evidence type="ECO:0000259" key="5">
    <source>
        <dbReference type="PROSITE" id="PS50977"/>
    </source>
</evidence>
<dbReference type="PANTHER" id="PTHR47506">
    <property type="entry name" value="TRANSCRIPTIONAL REGULATORY PROTEIN"/>
    <property type="match status" value="1"/>
</dbReference>
<dbReference type="AlphaFoldDB" id="A0A6M7X4A8"/>
<dbReference type="InterPro" id="IPR036271">
    <property type="entry name" value="Tet_transcr_reg_TetR-rel_C_sf"/>
</dbReference>
<feature type="DNA-binding region" description="H-T-H motif" evidence="4">
    <location>
        <begin position="32"/>
        <end position="51"/>
    </location>
</feature>
<dbReference type="PROSITE" id="PS50977">
    <property type="entry name" value="HTH_TETR_2"/>
    <property type="match status" value="1"/>
</dbReference>
<organism evidence="6 7">
    <name type="scientific">Mesorhizobium loti R88b</name>
    <dbReference type="NCBI Taxonomy" id="935548"/>
    <lineage>
        <taxon>Bacteria</taxon>
        <taxon>Pseudomonadati</taxon>
        <taxon>Pseudomonadota</taxon>
        <taxon>Alphaproteobacteria</taxon>
        <taxon>Hyphomicrobiales</taxon>
        <taxon>Phyllobacteriaceae</taxon>
        <taxon>Mesorhizobium</taxon>
    </lineage>
</organism>
<dbReference type="Pfam" id="PF00440">
    <property type="entry name" value="TetR_N"/>
    <property type="match status" value="1"/>
</dbReference>
<dbReference type="EMBL" id="CP033367">
    <property type="protein sequence ID" value="QKD06311.1"/>
    <property type="molecule type" value="Genomic_DNA"/>
</dbReference>
<feature type="domain" description="HTH tetR-type" evidence="5">
    <location>
        <begin position="9"/>
        <end position="69"/>
    </location>
</feature>
<dbReference type="GO" id="GO:0003677">
    <property type="term" value="F:DNA binding"/>
    <property type="evidence" value="ECO:0007669"/>
    <property type="project" value="UniProtKB-UniRule"/>
</dbReference>
<dbReference type="PANTHER" id="PTHR47506:SF7">
    <property type="entry name" value="TRANSCRIPTIONAL REGULATORY PROTEIN"/>
    <property type="match status" value="1"/>
</dbReference>
<evidence type="ECO:0000256" key="1">
    <source>
        <dbReference type="ARBA" id="ARBA00023015"/>
    </source>
</evidence>
<proteinExistence type="predicted"/>
<dbReference type="RefSeq" id="WP_027030361.1">
    <property type="nucleotide sequence ID" value="NZ_CP033367.1"/>
</dbReference>
<dbReference type="SUPFAM" id="SSF46689">
    <property type="entry name" value="Homeodomain-like"/>
    <property type="match status" value="1"/>
</dbReference>
<dbReference type="SUPFAM" id="SSF48498">
    <property type="entry name" value="Tetracyclin repressor-like, C-terminal domain"/>
    <property type="match status" value="1"/>
</dbReference>